<gene>
    <name evidence="2" type="ORF">G7Z17_g6272</name>
</gene>
<proteinExistence type="predicted"/>
<evidence type="ECO:0000313" key="2">
    <source>
        <dbReference type="EMBL" id="KAF7549623.1"/>
    </source>
</evidence>
<organism evidence="2 3">
    <name type="scientific">Cylindrodendrum hubeiense</name>
    <dbReference type="NCBI Taxonomy" id="595255"/>
    <lineage>
        <taxon>Eukaryota</taxon>
        <taxon>Fungi</taxon>
        <taxon>Dikarya</taxon>
        <taxon>Ascomycota</taxon>
        <taxon>Pezizomycotina</taxon>
        <taxon>Sordariomycetes</taxon>
        <taxon>Hypocreomycetidae</taxon>
        <taxon>Hypocreales</taxon>
        <taxon>Nectriaceae</taxon>
        <taxon>Cylindrodendrum</taxon>
    </lineage>
</organism>
<dbReference type="AlphaFoldDB" id="A0A9P5LB05"/>
<accession>A0A9P5LB05</accession>
<protein>
    <submittedName>
        <fullName evidence="2">Uncharacterized protein</fullName>
    </submittedName>
</protein>
<dbReference type="Proteomes" id="UP000722485">
    <property type="component" value="Unassembled WGS sequence"/>
</dbReference>
<feature type="region of interest" description="Disordered" evidence="1">
    <location>
        <begin position="35"/>
        <end position="58"/>
    </location>
</feature>
<reference evidence="2" key="1">
    <citation type="submission" date="2020-03" db="EMBL/GenBank/DDBJ databases">
        <title>Draft Genome Sequence of Cylindrodendrum hubeiense.</title>
        <authorList>
            <person name="Buettner E."/>
            <person name="Kellner H."/>
        </authorList>
    </citation>
    <scope>NUCLEOTIDE SEQUENCE</scope>
    <source>
        <strain evidence="2">IHI 201604</strain>
    </source>
</reference>
<dbReference type="EMBL" id="JAANBB010000118">
    <property type="protein sequence ID" value="KAF7549623.1"/>
    <property type="molecule type" value="Genomic_DNA"/>
</dbReference>
<sequence length="179" mass="19866">MSGSRTQYHADHAVQQSTSVDINMWIEVRRHYAASTNSTRTGVPRPSAWDASHSATRQQPVPVDEIVALVNQHSSRDPWDGIGMVQAPPTTTANWYDPHQHQYQQQTYNYDSGSRWDTGPGNPSPGAEYIDSTQADHGSQGSEEQQESSDRVKDASSAGKHKSHSKSDTSRKHIPSRRS</sequence>
<dbReference type="OrthoDB" id="10492617at2759"/>
<evidence type="ECO:0000256" key="1">
    <source>
        <dbReference type="SAM" id="MobiDB-lite"/>
    </source>
</evidence>
<comment type="caution">
    <text evidence="2">The sequence shown here is derived from an EMBL/GenBank/DDBJ whole genome shotgun (WGS) entry which is preliminary data.</text>
</comment>
<name>A0A9P5LB05_9HYPO</name>
<evidence type="ECO:0000313" key="3">
    <source>
        <dbReference type="Proteomes" id="UP000722485"/>
    </source>
</evidence>
<feature type="region of interest" description="Disordered" evidence="1">
    <location>
        <begin position="74"/>
        <end position="179"/>
    </location>
</feature>
<keyword evidence="3" id="KW-1185">Reference proteome</keyword>